<dbReference type="HOGENOM" id="CLU_1778135_0_0_1"/>
<protein>
    <submittedName>
        <fullName evidence="2">Uncharacterized protein</fullName>
    </submittedName>
</protein>
<evidence type="ECO:0000256" key="1">
    <source>
        <dbReference type="SAM" id="MobiDB-lite"/>
    </source>
</evidence>
<dbReference type="OrthoDB" id="4768800at2759"/>
<name>W3X0F7_PESFW</name>
<organism evidence="2 3">
    <name type="scientific">Pestalotiopsis fici (strain W106-1 / CGMCC3.15140)</name>
    <dbReference type="NCBI Taxonomy" id="1229662"/>
    <lineage>
        <taxon>Eukaryota</taxon>
        <taxon>Fungi</taxon>
        <taxon>Dikarya</taxon>
        <taxon>Ascomycota</taxon>
        <taxon>Pezizomycotina</taxon>
        <taxon>Sordariomycetes</taxon>
        <taxon>Xylariomycetidae</taxon>
        <taxon>Amphisphaeriales</taxon>
        <taxon>Sporocadaceae</taxon>
        <taxon>Pestalotiopsis</taxon>
    </lineage>
</organism>
<keyword evidence="3" id="KW-1185">Reference proteome</keyword>
<dbReference type="KEGG" id="pfy:PFICI_08695"/>
<evidence type="ECO:0000313" key="3">
    <source>
        <dbReference type="Proteomes" id="UP000030651"/>
    </source>
</evidence>
<dbReference type="RefSeq" id="XP_007835467.1">
    <property type="nucleotide sequence ID" value="XM_007837276.1"/>
</dbReference>
<dbReference type="Proteomes" id="UP000030651">
    <property type="component" value="Unassembled WGS sequence"/>
</dbReference>
<reference evidence="3" key="1">
    <citation type="journal article" date="2015" name="BMC Genomics">
        <title>Genomic and transcriptomic analysis of the endophytic fungus Pestalotiopsis fici reveals its lifestyle and high potential for synthesis of natural products.</title>
        <authorList>
            <person name="Wang X."/>
            <person name="Zhang X."/>
            <person name="Liu L."/>
            <person name="Xiang M."/>
            <person name="Wang W."/>
            <person name="Sun X."/>
            <person name="Che Y."/>
            <person name="Guo L."/>
            <person name="Liu G."/>
            <person name="Guo L."/>
            <person name="Wang C."/>
            <person name="Yin W.B."/>
            <person name="Stadler M."/>
            <person name="Zhang X."/>
            <person name="Liu X."/>
        </authorList>
    </citation>
    <scope>NUCLEOTIDE SEQUENCE [LARGE SCALE GENOMIC DNA]</scope>
    <source>
        <strain evidence="3">W106-1 / CGMCC3.15140</strain>
    </source>
</reference>
<dbReference type="InParanoid" id="W3X0F7"/>
<evidence type="ECO:0000313" key="2">
    <source>
        <dbReference type="EMBL" id="ETS78842.1"/>
    </source>
</evidence>
<sequence length="146" mass="16712">MSSPGNESAVGDTADTPAASTSRGRDRPLNPRLRPQRLHHKVNNAMKVVDKKLDDKNATALSDWLSAEEMVQFRRTVREIVRREYNATFDSWPKRVVHNYVPDARKAIIDAINESWAMFDAARVAKDEQYDDFVAADLLFPKFYTE</sequence>
<gene>
    <name evidence="2" type="ORF">PFICI_08695</name>
</gene>
<dbReference type="AlphaFoldDB" id="W3X0F7"/>
<accession>W3X0F7</accession>
<proteinExistence type="predicted"/>
<dbReference type="EMBL" id="KI912114">
    <property type="protein sequence ID" value="ETS78842.1"/>
    <property type="molecule type" value="Genomic_DNA"/>
</dbReference>
<feature type="region of interest" description="Disordered" evidence="1">
    <location>
        <begin position="1"/>
        <end position="38"/>
    </location>
</feature>
<dbReference type="GeneID" id="19273708"/>